<proteinExistence type="inferred from homology"/>
<name>A0A1F2WKU0_9ACTN</name>
<feature type="transmembrane region" description="Helical" evidence="3">
    <location>
        <begin position="379"/>
        <end position="399"/>
    </location>
</feature>
<evidence type="ECO:0000256" key="3">
    <source>
        <dbReference type="SAM" id="Phobius"/>
    </source>
</evidence>
<reference evidence="5 6" key="1">
    <citation type="journal article" date="2016" name="Nat. Commun.">
        <title>Thousands of microbial genomes shed light on interconnected biogeochemical processes in an aquifer system.</title>
        <authorList>
            <person name="Anantharaman K."/>
            <person name="Brown C.T."/>
            <person name="Hug L.A."/>
            <person name="Sharon I."/>
            <person name="Castelle C.J."/>
            <person name="Probst A.J."/>
            <person name="Thomas B.C."/>
            <person name="Singh A."/>
            <person name="Wilkins M.J."/>
            <person name="Karaoz U."/>
            <person name="Brodie E.L."/>
            <person name="Williams K.H."/>
            <person name="Hubbard S.S."/>
            <person name="Banfield J.F."/>
        </authorList>
    </citation>
    <scope>NUCLEOTIDE SEQUENCE [LARGE SCALE GENOMIC DNA]</scope>
</reference>
<keyword evidence="3" id="KW-1133">Transmembrane helix</keyword>
<keyword evidence="3" id="KW-0472">Membrane</keyword>
<evidence type="ECO:0000259" key="4">
    <source>
        <dbReference type="Pfam" id="PF12697"/>
    </source>
</evidence>
<dbReference type="Pfam" id="PF12697">
    <property type="entry name" value="Abhydrolase_6"/>
    <property type="match status" value="1"/>
</dbReference>
<feature type="transmembrane region" description="Helical" evidence="3">
    <location>
        <begin position="599"/>
        <end position="620"/>
    </location>
</feature>
<feature type="transmembrane region" description="Helical" evidence="3">
    <location>
        <begin position="419"/>
        <end position="440"/>
    </location>
</feature>
<dbReference type="PANTHER" id="PTHR22946">
    <property type="entry name" value="DIENELACTONE HYDROLASE DOMAIN-CONTAINING PROTEIN-RELATED"/>
    <property type="match status" value="1"/>
</dbReference>
<organism evidence="5 6">
    <name type="scientific">Candidatus Solincola sediminis</name>
    <dbReference type="NCBI Taxonomy" id="1797199"/>
    <lineage>
        <taxon>Bacteria</taxon>
        <taxon>Bacillati</taxon>
        <taxon>Actinomycetota</taxon>
        <taxon>Candidatus Geothermincolia</taxon>
        <taxon>Candidatus Geothermincolales</taxon>
        <taxon>Candidatus Geothermincolaceae</taxon>
        <taxon>Candidatus Solincola</taxon>
    </lineage>
</organism>
<accession>A0A1F2WKU0</accession>
<evidence type="ECO:0000256" key="2">
    <source>
        <dbReference type="ARBA" id="ARBA00038115"/>
    </source>
</evidence>
<dbReference type="SUPFAM" id="SSF53474">
    <property type="entry name" value="alpha/beta-Hydrolases"/>
    <property type="match status" value="1"/>
</dbReference>
<gene>
    <name evidence="5" type="ORF">A2Y75_00945</name>
</gene>
<sequence length="621" mass="68214">MAADQAPEHESLFSKIKVPLIWFVVLAMALGLFVALMVPATFPDITLNRVSFTNTYSGGERIEGLLLTPKENAADPMPAVVFSHGIVANKEIYLSLYRDLARRGIAVLAIDLPGHGGSGGHCDIGTVEYKAILSAYDWLVGNHPEIDASRVAAAGHSLGGIASTQAGLFQPEKKFCAVVAIWCWQSQESVIETIMGSPPELVWDIWPFLIFSRQYDIKDRSALNDRDIISRVGPGTPPNYLVIFGNLDEAGTVEQERELMARAAGLDDIEPGEVYGSFEDGSARGLIVTHDDHIMEVFSSDVFRGMYDWLSSSFGMRARGSVAIPLIRFSLWAWIYGLAFLLGFLLLVIVFKLLKNRISSPFFLTLPGPLYAPPRQTQMAILSVIFFLLACVFTFPLAIALELKVLVPFLVGDVVSSIAVAQGLMVLAGLLVGLLVYYGLAADFKSIPFAEKSKKIALSLLPPLVGFGLLLALYAPLAHLLYLGPGLPYAWVPISLYIVLVTLLFWIEGKYFHLFLLPLFGESPRGRRKLGYIAGEAAVRGLGNAFIYLPFLITQPLLVIGRPGSIRMPVLLAVFLIAFPAYFFVAWINLYFHNRRISLLLPSLALVLVQAYVLTTFISAR</sequence>
<dbReference type="GO" id="GO:0052689">
    <property type="term" value="F:carboxylic ester hydrolase activity"/>
    <property type="evidence" value="ECO:0007669"/>
    <property type="project" value="UniProtKB-ARBA"/>
</dbReference>
<feature type="domain" description="AB hydrolase-1" evidence="4">
    <location>
        <begin position="80"/>
        <end position="293"/>
    </location>
</feature>
<feature type="transmembrane region" description="Helical" evidence="3">
    <location>
        <begin position="571"/>
        <end position="592"/>
    </location>
</feature>
<evidence type="ECO:0000313" key="5">
    <source>
        <dbReference type="EMBL" id="OFW57490.1"/>
    </source>
</evidence>
<dbReference type="EMBL" id="MELK01000033">
    <property type="protein sequence ID" value="OFW57490.1"/>
    <property type="molecule type" value="Genomic_DNA"/>
</dbReference>
<feature type="transmembrane region" description="Helical" evidence="3">
    <location>
        <begin position="20"/>
        <end position="42"/>
    </location>
</feature>
<dbReference type="Proteomes" id="UP000177876">
    <property type="component" value="Unassembled WGS sequence"/>
</dbReference>
<dbReference type="AlphaFoldDB" id="A0A1F2WKU0"/>
<comment type="caution">
    <text evidence="5">The sequence shown here is derived from an EMBL/GenBank/DDBJ whole genome shotgun (WGS) entry which is preliminary data.</text>
</comment>
<protein>
    <recommendedName>
        <fullName evidence="4">AB hydrolase-1 domain-containing protein</fullName>
    </recommendedName>
</protein>
<dbReference type="InterPro" id="IPR000073">
    <property type="entry name" value="AB_hydrolase_1"/>
</dbReference>
<feature type="transmembrane region" description="Helical" evidence="3">
    <location>
        <begin position="530"/>
        <end position="551"/>
    </location>
</feature>
<evidence type="ECO:0000256" key="1">
    <source>
        <dbReference type="ARBA" id="ARBA00022801"/>
    </source>
</evidence>
<evidence type="ECO:0000313" key="6">
    <source>
        <dbReference type="Proteomes" id="UP000177876"/>
    </source>
</evidence>
<dbReference type="Gene3D" id="3.40.50.1820">
    <property type="entry name" value="alpha/beta hydrolase"/>
    <property type="match status" value="1"/>
</dbReference>
<dbReference type="STRING" id="1797197.A2Y75_00945"/>
<keyword evidence="1" id="KW-0378">Hydrolase</keyword>
<feature type="transmembrane region" description="Helical" evidence="3">
    <location>
        <begin position="331"/>
        <end position="354"/>
    </location>
</feature>
<dbReference type="PANTHER" id="PTHR22946:SF9">
    <property type="entry name" value="POLYKETIDE TRANSFERASE AF380"/>
    <property type="match status" value="1"/>
</dbReference>
<feature type="transmembrane region" description="Helical" evidence="3">
    <location>
        <begin position="460"/>
        <end position="483"/>
    </location>
</feature>
<comment type="similarity">
    <text evidence="2">Belongs to the AB hydrolase superfamily. FUS2 hydrolase family.</text>
</comment>
<dbReference type="InterPro" id="IPR029058">
    <property type="entry name" value="AB_hydrolase_fold"/>
</dbReference>
<dbReference type="InterPro" id="IPR050261">
    <property type="entry name" value="FrsA_esterase"/>
</dbReference>
<feature type="transmembrane region" description="Helical" evidence="3">
    <location>
        <begin position="489"/>
        <end position="509"/>
    </location>
</feature>
<keyword evidence="3" id="KW-0812">Transmembrane</keyword>